<keyword evidence="8" id="KW-0597">Phosphoprotein</keyword>
<dbReference type="SMART" id="SM00204">
    <property type="entry name" value="TGFB"/>
    <property type="match status" value="1"/>
</dbReference>
<evidence type="ECO:0000256" key="27">
    <source>
        <dbReference type="ARBA" id="ARBA00063783"/>
    </source>
</evidence>
<evidence type="ECO:0000313" key="34">
    <source>
        <dbReference type="Proteomes" id="UP000031443"/>
    </source>
</evidence>
<evidence type="ECO:0000256" key="11">
    <source>
        <dbReference type="ARBA" id="ARBA00022728"/>
    </source>
</evidence>
<evidence type="ECO:0000256" key="22">
    <source>
        <dbReference type="ARBA" id="ARBA00023187"/>
    </source>
</evidence>
<evidence type="ECO:0000256" key="28">
    <source>
        <dbReference type="ARBA" id="ARBA00074918"/>
    </source>
</evidence>
<keyword evidence="14" id="KW-0863">Zinc-finger</keyword>
<dbReference type="InterPro" id="IPR031781">
    <property type="entry name" value="SF3A2_dom"/>
</dbReference>
<dbReference type="InterPro" id="IPR017948">
    <property type="entry name" value="TGFb_CS"/>
</dbReference>
<keyword evidence="10" id="KW-0479">Metal-binding</keyword>
<evidence type="ECO:0000256" key="24">
    <source>
        <dbReference type="ARBA" id="ARBA00030008"/>
    </source>
</evidence>
<evidence type="ECO:0000256" key="1">
    <source>
        <dbReference type="ARBA" id="ARBA00004123"/>
    </source>
</evidence>
<dbReference type="Pfam" id="PF04709">
    <property type="entry name" value="AMH_N"/>
    <property type="match status" value="1"/>
</dbReference>
<proteinExistence type="inferred from homology"/>
<dbReference type="GO" id="GO:0008380">
    <property type="term" value="P:RNA splicing"/>
    <property type="evidence" value="ECO:0007669"/>
    <property type="project" value="UniProtKB-KW"/>
</dbReference>
<name>M7AMK0_CHEMY</name>
<comment type="subcellular location">
    <subcellularLocation>
        <location evidence="1">Nucleus</location>
    </subcellularLocation>
    <subcellularLocation>
        <location evidence="2">Secreted</location>
    </subcellularLocation>
</comment>
<keyword evidence="22" id="KW-0508">mRNA splicing</keyword>
<keyword evidence="20" id="KW-1015">Disulfide bond</keyword>
<evidence type="ECO:0000313" key="33">
    <source>
        <dbReference type="EMBL" id="EMP25739.1"/>
    </source>
</evidence>
<dbReference type="GO" id="GO:0030154">
    <property type="term" value="P:cell differentiation"/>
    <property type="evidence" value="ECO:0007669"/>
    <property type="project" value="UniProtKB-KW"/>
</dbReference>
<dbReference type="Gene3D" id="2.60.40.2690">
    <property type="match status" value="1"/>
</dbReference>
<evidence type="ECO:0000256" key="2">
    <source>
        <dbReference type="ARBA" id="ARBA00004613"/>
    </source>
</evidence>
<dbReference type="PROSITE" id="PS00250">
    <property type="entry name" value="TGF_BETA_1"/>
    <property type="match status" value="1"/>
</dbReference>
<dbReference type="GO" id="GO:0008270">
    <property type="term" value="F:zinc ion binding"/>
    <property type="evidence" value="ECO:0007669"/>
    <property type="project" value="UniProtKB-KW"/>
</dbReference>
<evidence type="ECO:0000256" key="23">
    <source>
        <dbReference type="ARBA" id="ARBA00023242"/>
    </source>
</evidence>
<dbReference type="InterPro" id="IPR013087">
    <property type="entry name" value="Znf_C2H2_type"/>
</dbReference>
<evidence type="ECO:0000256" key="6">
    <source>
        <dbReference type="ARBA" id="ARBA00020473"/>
    </source>
</evidence>
<dbReference type="PANTHER" id="PTHR15009:SF4">
    <property type="entry name" value="MUELLERIAN-INHIBITING FACTOR"/>
    <property type="match status" value="1"/>
</dbReference>
<dbReference type="GO" id="GO:0005615">
    <property type="term" value="C:extracellular space"/>
    <property type="evidence" value="ECO:0007669"/>
    <property type="project" value="TreeGrafter"/>
</dbReference>
<dbReference type="STRING" id="8469.M7AMK0"/>
<evidence type="ECO:0000256" key="5">
    <source>
        <dbReference type="ARBA" id="ARBA00011748"/>
    </source>
</evidence>
<keyword evidence="16" id="KW-0862">Zinc</keyword>
<dbReference type="GO" id="GO:0008083">
    <property type="term" value="F:growth factor activity"/>
    <property type="evidence" value="ECO:0007669"/>
    <property type="project" value="UniProtKB-KW"/>
</dbReference>
<evidence type="ECO:0000256" key="10">
    <source>
        <dbReference type="ARBA" id="ARBA00022723"/>
    </source>
</evidence>
<dbReference type="Pfam" id="PF00019">
    <property type="entry name" value="TGF_beta"/>
    <property type="match status" value="1"/>
</dbReference>
<dbReference type="SMART" id="SM01050">
    <property type="entry name" value="CactinC_cactus"/>
    <property type="match status" value="1"/>
</dbReference>
<dbReference type="GO" id="GO:0007506">
    <property type="term" value="P:gonadal mesoderm development"/>
    <property type="evidence" value="ECO:0007669"/>
    <property type="project" value="UniProtKB-KW"/>
</dbReference>
<feature type="region of interest" description="Disordered" evidence="30">
    <location>
        <begin position="1"/>
        <end position="27"/>
    </location>
</feature>
<dbReference type="FunFam" id="2.10.90.10:FF:000033">
    <property type="entry name" value="Muellerian-inhibiting factor"/>
    <property type="match status" value="1"/>
</dbReference>
<dbReference type="InterPro" id="IPR021203">
    <property type="entry name" value="Muellerian-inhibiting_factor"/>
</dbReference>
<dbReference type="PROSITE" id="PS51362">
    <property type="entry name" value="TGF_BETA_2"/>
    <property type="match status" value="1"/>
</dbReference>
<dbReference type="InterPro" id="IPR029034">
    <property type="entry name" value="Cystine-knot_cytokine"/>
</dbReference>
<dbReference type="InterPro" id="IPR003604">
    <property type="entry name" value="Matrin/U1-like-C_Znf_C2H2"/>
</dbReference>
<evidence type="ECO:0000256" key="3">
    <source>
        <dbReference type="ARBA" id="ARBA00006656"/>
    </source>
</evidence>
<comment type="subunit">
    <text evidence="5">Homodimer; disulfide-linked.</text>
</comment>
<evidence type="ECO:0000256" key="18">
    <source>
        <dbReference type="ARBA" id="ARBA00023030"/>
    </source>
</evidence>
<keyword evidence="9" id="KW-0507">mRNA processing</keyword>
<comment type="subunit">
    <text evidence="27">Component of the 17S U2 SnRNP complex, a ribonucleoprotein complex that contains small nuclear RNA (snRNA) U2 and a number of specific proteins. Part of the SF3A subcomplex of the 17S U2 SnRNP complex which is composed of three subunits; SF3A3/SAP61, SF3A2/SAP62 and SF3A1/SAP114. SF3A associates with the splicing factor SF3B and a 12S RNA unit to form the mature 17S U2 small nuclear ribonucleoprotein complex (17S U2 snRNP). Identified in the spliceosome 'E' complex, a precursor of the spliceosome 'A' complex. Identified in the spliceosome 'A' and 'B' complexes. Identified in the spliceosome 'C' complex. Interacts with HTATSF1.</text>
</comment>
<evidence type="ECO:0000256" key="14">
    <source>
        <dbReference type="ARBA" id="ARBA00022771"/>
    </source>
</evidence>
<dbReference type="PANTHER" id="PTHR15009">
    <property type="entry name" value="MUELLERIAN-INHIBITING FACTOR"/>
    <property type="match status" value="1"/>
</dbReference>
<comment type="similarity">
    <text evidence="4">Belongs to the SF3A2 family.</text>
</comment>
<dbReference type="PROSITE" id="PS50171">
    <property type="entry name" value="ZF_MATRIN"/>
    <property type="match status" value="1"/>
</dbReference>
<keyword evidence="11" id="KW-0747">Spliceosome</keyword>
<accession>M7AMK0</accession>
<dbReference type="eggNOG" id="KOG3900">
    <property type="taxonomic scope" value="Eukaryota"/>
</dbReference>
<keyword evidence="15" id="KW-0221">Differentiation</keyword>
<dbReference type="CDD" id="cd13757">
    <property type="entry name" value="TGF_beta_AMH"/>
    <property type="match status" value="1"/>
</dbReference>
<evidence type="ECO:0000256" key="17">
    <source>
        <dbReference type="ARBA" id="ARBA00022990"/>
    </source>
</evidence>
<dbReference type="SUPFAM" id="SSF57501">
    <property type="entry name" value="Cystine-knot cytokines"/>
    <property type="match status" value="1"/>
</dbReference>
<evidence type="ECO:0000256" key="4">
    <source>
        <dbReference type="ARBA" id="ARBA00008995"/>
    </source>
</evidence>
<evidence type="ECO:0000256" key="9">
    <source>
        <dbReference type="ARBA" id="ARBA00022664"/>
    </source>
</evidence>
<evidence type="ECO:0000256" key="26">
    <source>
        <dbReference type="ARBA" id="ARBA00055377"/>
    </source>
</evidence>
<gene>
    <name evidence="33" type="ORF">UY3_17180</name>
</gene>
<evidence type="ECO:0000256" key="25">
    <source>
        <dbReference type="ARBA" id="ARBA00031273"/>
    </source>
</evidence>
<dbReference type="Gene3D" id="2.10.90.10">
    <property type="entry name" value="Cystine-knot cytokines"/>
    <property type="match status" value="1"/>
</dbReference>
<evidence type="ECO:0000256" key="7">
    <source>
        <dbReference type="ARBA" id="ARBA00022525"/>
    </source>
</evidence>
<dbReference type="Proteomes" id="UP000031443">
    <property type="component" value="Unassembled WGS sequence"/>
</dbReference>
<evidence type="ECO:0000256" key="15">
    <source>
        <dbReference type="ARBA" id="ARBA00022782"/>
    </source>
</evidence>
<keyword evidence="7" id="KW-0964">Secreted</keyword>
<evidence type="ECO:0000259" key="32">
    <source>
        <dbReference type="PROSITE" id="PS51362"/>
    </source>
</evidence>
<feature type="domain" description="TGF-beta family profile" evidence="32">
    <location>
        <begin position="608"/>
        <end position="724"/>
    </location>
</feature>
<dbReference type="AlphaFoldDB" id="M7AMK0"/>
<dbReference type="SUPFAM" id="SSF57667">
    <property type="entry name" value="beta-beta-alpha zinc fingers"/>
    <property type="match status" value="1"/>
</dbReference>
<keyword evidence="12" id="KW-0732">Signal</keyword>
<comment type="similarity">
    <text evidence="3 29">Belongs to the TGF-beta family.</text>
</comment>
<comment type="function">
    <text evidence="26">Component of the 17S U2 SnRNP complex of the spliceosome, a large ribonucleoprotein complex that removes introns from transcribed pre-mRNAs. The 17S U2 SnRNP complex (1) directly participates in early spliceosome assembly and (2) mediates recognition of the intron branch site during pre-mRNA splicing by promoting the selection of the pre-mRNA branch-site adenosine, the nucleophile for the first step of splicing. Within the 17S U2 SnRNP complex, SF3A2 is part of the SF3A subcomplex that contributes to the assembly of the 17S U2 snRNP, and the subsequent assembly of the pre-spliceosome 'E' complex and the pre-catalytic spliceosome 'A' complex. Involved in pre-mRNA splicing as a component of pre-catalytic spliceosome 'B' complexes, including the Bact complex. Interacts directly with the duplex formed by U2 snRNA and the intron.</text>
</comment>
<keyword evidence="21" id="KW-0325">Glycoprotein</keyword>
<evidence type="ECO:0000256" key="29">
    <source>
        <dbReference type="RuleBase" id="RU000354"/>
    </source>
</evidence>
<dbReference type="Pfam" id="PF16835">
    <property type="entry name" value="SF3A2"/>
    <property type="match status" value="1"/>
</dbReference>
<keyword evidence="13" id="KW-0677">Repeat</keyword>
<dbReference type="FunFam" id="3.30.160.60:FF:001216">
    <property type="entry name" value="Splicing factor 3A subunit 2"/>
    <property type="match status" value="1"/>
</dbReference>
<sequence length="724" mass="81563">MDFQHRPGGKTGSGGVASSSESNRDRRERLRQLALETIDINKDPYFMKNHLGSYECKLCLTLHNNEGSYLAHTQGKKHQTNLARRAAKEAKEAPAQPAPEKVKVEVKKFVKIGRPGYKVTKQRDPEMGQQSLLFQIDYPEIAETIMPRHRFMSAYEQRIEPPDRRWQYLLMAAEPYETIAFKVPSREIDKAEGKFWTHWNRETKQELGLGEEQREKEDEHVYEVAEPNLMALTSKATAATHLLKSDKPGDDAKGAKCRQLIPEEAVFPVLGSDSSLPPWPMGGLEGPVCMVKMGRRYGLGQSHLEVVGVLTSYESDFLKVVRRSSWDQGQLETFGICPAGETHSALLSLKHISTHLADPGENRFLVLHLEEVKWDAETKLRFKLAFQEDVGRSLGELQSALLVFYPGSRERKGSKAREKLLAAGEGLHQKQALCLSRDTRYLLLGASVMSAIRSHRQLSFDVSLAIRRPGDGGSLLPPLEAQQLLFGADEKCFTRMTPALLLLVKPRCEEDAPSPSSFLSVGGVLETVPYPQPSLLQLLLEKFQAVIQELREIPAFQANTDLFQHLLAFCYYPLGSGSSDPRELPRGHRKLHTLLLLKALQTVRAHWQEKRKVSRQNRSAGAQACCRLQELTVDLHYEKFIVVPTRYIANNCEGPCRFPLSTRIPDYSSHTVLLMGMQERGAPLRRSPCCVPVKYSDKEIIRITTEGIQVTMFPNMVAEECGCR</sequence>
<protein>
    <recommendedName>
        <fullName evidence="6">Muellerian-inhibiting factor</fullName>
    </recommendedName>
    <alternativeName>
        <fullName evidence="24">Anti-Muellerian hormone</fullName>
    </alternativeName>
    <alternativeName>
        <fullName evidence="25">Muellerian-inhibiting substance</fullName>
    </alternativeName>
    <alternativeName>
        <fullName evidence="28">Splicing factor 3A subunit 2</fullName>
    </alternativeName>
</protein>
<dbReference type="InterPro" id="IPR001839">
    <property type="entry name" value="TGF-b_C"/>
</dbReference>
<dbReference type="InterPro" id="IPR000690">
    <property type="entry name" value="Matrin/U1-C_Znf_C2H2"/>
</dbReference>
<evidence type="ECO:0000256" key="20">
    <source>
        <dbReference type="ARBA" id="ARBA00023157"/>
    </source>
</evidence>
<evidence type="ECO:0000256" key="13">
    <source>
        <dbReference type="ARBA" id="ARBA00022737"/>
    </source>
</evidence>
<organism evidence="33 34">
    <name type="scientific">Chelonia mydas</name>
    <name type="common">Green sea-turtle</name>
    <name type="synonym">Chelonia agassizi</name>
    <dbReference type="NCBI Taxonomy" id="8469"/>
    <lineage>
        <taxon>Eukaryota</taxon>
        <taxon>Metazoa</taxon>
        <taxon>Chordata</taxon>
        <taxon>Craniata</taxon>
        <taxon>Vertebrata</taxon>
        <taxon>Euteleostomi</taxon>
        <taxon>Archelosauria</taxon>
        <taxon>Testudinata</taxon>
        <taxon>Testudines</taxon>
        <taxon>Cryptodira</taxon>
        <taxon>Durocryptodira</taxon>
        <taxon>Americhelydia</taxon>
        <taxon>Chelonioidea</taxon>
        <taxon>Cheloniidae</taxon>
        <taxon>Chelonia</taxon>
    </lineage>
</organism>
<dbReference type="InterPro" id="IPR036236">
    <property type="entry name" value="Znf_C2H2_sf"/>
</dbReference>
<dbReference type="FunFam" id="2.60.40.2690:FF:000001">
    <property type="entry name" value="Splicing factor 3a, subunit 2"/>
    <property type="match status" value="1"/>
</dbReference>
<feature type="domain" description="Matrin-type" evidence="31">
    <location>
        <begin position="54"/>
        <end position="84"/>
    </location>
</feature>
<dbReference type="SMART" id="SM00451">
    <property type="entry name" value="ZnF_U1"/>
    <property type="match status" value="1"/>
</dbReference>
<dbReference type="InterPro" id="IPR006799">
    <property type="entry name" value="AMH_N"/>
</dbReference>
<keyword evidence="23" id="KW-0539">Nucleus</keyword>
<keyword evidence="17" id="KW-0007">Acetylation</keyword>
<dbReference type="GO" id="GO:0005681">
    <property type="term" value="C:spliceosomal complex"/>
    <property type="evidence" value="ECO:0007669"/>
    <property type="project" value="UniProtKB-KW"/>
</dbReference>
<keyword evidence="34" id="KW-1185">Reference proteome</keyword>
<dbReference type="EMBL" id="KB586660">
    <property type="protein sequence ID" value="EMP25739.1"/>
    <property type="molecule type" value="Genomic_DNA"/>
</dbReference>
<reference evidence="34" key="1">
    <citation type="journal article" date="2013" name="Nat. Genet.">
        <title>The draft genomes of soft-shell turtle and green sea turtle yield insights into the development and evolution of the turtle-specific body plan.</title>
        <authorList>
            <person name="Wang Z."/>
            <person name="Pascual-Anaya J."/>
            <person name="Zadissa A."/>
            <person name="Li W."/>
            <person name="Niimura Y."/>
            <person name="Huang Z."/>
            <person name="Li C."/>
            <person name="White S."/>
            <person name="Xiong Z."/>
            <person name="Fang D."/>
            <person name="Wang B."/>
            <person name="Ming Y."/>
            <person name="Chen Y."/>
            <person name="Zheng Y."/>
            <person name="Kuraku S."/>
            <person name="Pignatelli M."/>
            <person name="Herrero J."/>
            <person name="Beal K."/>
            <person name="Nozawa M."/>
            <person name="Li Q."/>
            <person name="Wang J."/>
            <person name="Zhang H."/>
            <person name="Yu L."/>
            <person name="Shigenobu S."/>
            <person name="Wang J."/>
            <person name="Liu J."/>
            <person name="Flicek P."/>
            <person name="Searle S."/>
            <person name="Wang J."/>
            <person name="Kuratani S."/>
            <person name="Yin Y."/>
            <person name="Aken B."/>
            <person name="Zhang G."/>
            <person name="Irie N."/>
        </authorList>
    </citation>
    <scope>NUCLEOTIDE SEQUENCE [LARGE SCALE GENOMIC DNA]</scope>
</reference>
<evidence type="ECO:0000259" key="31">
    <source>
        <dbReference type="PROSITE" id="PS50171"/>
    </source>
</evidence>
<evidence type="ECO:0000256" key="16">
    <source>
        <dbReference type="ARBA" id="ARBA00022833"/>
    </source>
</evidence>
<evidence type="ECO:0000256" key="8">
    <source>
        <dbReference type="ARBA" id="ARBA00022553"/>
    </source>
</evidence>
<evidence type="ECO:0000256" key="19">
    <source>
        <dbReference type="ARBA" id="ARBA00023156"/>
    </source>
</evidence>
<evidence type="ECO:0000256" key="21">
    <source>
        <dbReference type="ARBA" id="ARBA00023180"/>
    </source>
</evidence>
<evidence type="ECO:0000256" key="12">
    <source>
        <dbReference type="ARBA" id="ARBA00022729"/>
    </source>
</evidence>
<keyword evidence="19" id="KW-0334">Gonadal differentiation</keyword>
<dbReference type="GO" id="GO:0001880">
    <property type="term" value="P:Mullerian duct regression"/>
    <property type="evidence" value="ECO:0007669"/>
    <property type="project" value="TreeGrafter"/>
</dbReference>
<dbReference type="GO" id="GO:0003676">
    <property type="term" value="F:nucleic acid binding"/>
    <property type="evidence" value="ECO:0007669"/>
    <property type="project" value="InterPro"/>
</dbReference>
<dbReference type="Pfam" id="PF12874">
    <property type="entry name" value="zf-met"/>
    <property type="match status" value="1"/>
</dbReference>
<keyword evidence="18 29" id="KW-0339">Growth factor</keyword>
<dbReference type="GO" id="GO:0006397">
    <property type="term" value="P:mRNA processing"/>
    <property type="evidence" value="ECO:0007669"/>
    <property type="project" value="UniProtKB-KW"/>
</dbReference>
<evidence type="ECO:0000256" key="30">
    <source>
        <dbReference type="SAM" id="MobiDB-lite"/>
    </source>
</evidence>